<protein>
    <recommendedName>
        <fullName evidence="2">histidine kinase</fullName>
        <ecNumber evidence="2">2.7.13.3</ecNumber>
    </recommendedName>
</protein>
<reference evidence="12 13" key="1">
    <citation type="submission" date="2020-01" db="EMBL/GenBank/DDBJ databases">
        <title>Genome analysis of Anaerocolumna sp. CBA3638.</title>
        <authorList>
            <person name="Kim J."/>
            <person name="Roh S.W."/>
        </authorList>
    </citation>
    <scope>NUCLEOTIDE SEQUENCE [LARGE SCALE GENOMIC DNA]</scope>
    <source>
        <strain evidence="12 13">CBA3638</strain>
    </source>
</reference>
<keyword evidence="4" id="KW-0808">Transferase</keyword>
<sequence length="377" mass="42854">MNRIMKYMILLLRICTAGTVIFECAIQNVPNLWTHTAFVCGMILLILNDLLRHYRMKRRSGIIYFLSITVSIIGTGLYAFWLNSLPAGIYYLFPLIELIIYSERILFPLIILHSGLFIIANYILKDLTIRNLVIYISITMIIYLYRKNIDERSEIELINKELVNANKQLMEYAKHIEKTAKIKERTRIAQDMHDSIGHGLAALSMHLEFIQQTLDHDKEKASISVAKAHNLSLKCLKDLRSAVNILKEDKTEDNLKLSINEIIDRIDQSGAKILLEFDNQAEKVPLDIKNCIYKTIQEAVTNSLKNGNANEILIEVTINGQILSVIVKDNGIGCDYVIKSHGLSAIEDRAGELDGIVSYETGRGCGFILRMEIPIDN</sequence>
<dbReference type="Gene3D" id="3.30.565.10">
    <property type="entry name" value="Histidine kinase-like ATPase, C-terminal domain"/>
    <property type="match status" value="1"/>
</dbReference>
<evidence type="ECO:0000256" key="4">
    <source>
        <dbReference type="ARBA" id="ARBA00022679"/>
    </source>
</evidence>
<feature type="transmembrane region" description="Helical" evidence="10">
    <location>
        <begin position="129"/>
        <end position="145"/>
    </location>
</feature>
<keyword evidence="10" id="KW-0472">Membrane</keyword>
<keyword evidence="6" id="KW-0418">Kinase</keyword>
<keyword evidence="10" id="KW-0812">Transmembrane</keyword>
<feature type="transmembrane region" description="Helical" evidence="10">
    <location>
        <begin position="32"/>
        <end position="51"/>
    </location>
</feature>
<dbReference type="EMBL" id="CP048000">
    <property type="protein sequence ID" value="QHQ63386.1"/>
    <property type="molecule type" value="Genomic_DNA"/>
</dbReference>
<dbReference type="PANTHER" id="PTHR24421">
    <property type="entry name" value="NITRATE/NITRITE SENSOR PROTEIN NARX-RELATED"/>
    <property type="match status" value="1"/>
</dbReference>
<feature type="transmembrane region" description="Helical" evidence="10">
    <location>
        <begin position="63"/>
        <end position="93"/>
    </location>
</feature>
<evidence type="ECO:0000256" key="6">
    <source>
        <dbReference type="ARBA" id="ARBA00022777"/>
    </source>
</evidence>
<dbReference type="InterPro" id="IPR036890">
    <property type="entry name" value="HATPase_C_sf"/>
</dbReference>
<evidence type="ECO:0000256" key="9">
    <source>
        <dbReference type="SAM" id="Coils"/>
    </source>
</evidence>
<dbReference type="InterPro" id="IPR011712">
    <property type="entry name" value="Sig_transdc_His_kin_sub3_dim/P"/>
</dbReference>
<evidence type="ECO:0000256" key="5">
    <source>
        <dbReference type="ARBA" id="ARBA00022741"/>
    </source>
</evidence>
<proteinExistence type="predicted"/>
<dbReference type="KEGG" id="anr:Ana3638_23580"/>
<evidence type="ECO:0000256" key="10">
    <source>
        <dbReference type="SAM" id="Phobius"/>
    </source>
</evidence>
<evidence type="ECO:0000256" key="7">
    <source>
        <dbReference type="ARBA" id="ARBA00022840"/>
    </source>
</evidence>
<evidence type="ECO:0000259" key="11">
    <source>
        <dbReference type="Pfam" id="PF07730"/>
    </source>
</evidence>
<organism evidence="12 13">
    <name type="scientific">Anaerocolumna sedimenticola</name>
    <dbReference type="NCBI Taxonomy" id="2696063"/>
    <lineage>
        <taxon>Bacteria</taxon>
        <taxon>Bacillati</taxon>
        <taxon>Bacillota</taxon>
        <taxon>Clostridia</taxon>
        <taxon>Lachnospirales</taxon>
        <taxon>Lachnospiraceae</taxon>
        <taxon>Anaerocolumna</taxon>
    </lineage>
</organism>
<keyword evidence="7" id="KW-0067">ATP-binding</keyword>
<gene>
    <name evidence="12" type="ORF">Ana3638_23580</name>
</gene>
<evidence type="ECO:0000256" key="3">
    <source>
        <dbReference type="ARBA" id="ARBA00022553"/>
    </source>
</evidence>
<feature type="transmembrane region" description="Helical" evidence="10">
    <location>
        <begin position="105"/>
        <end position="124"/>
    </location>
</feature>
<evidence type="ECO:0000313" key="13">
    <source>
        <dbReference type="Proteomes" id="UP000464314"/>
    </source>
</evidence>
<accession>A0A6P1TUM4</accession>
<keyword evidence="10" id="KW-1133">Transmembrane helix</keyword>
<dbReference type="RefSeq" id="WP_161840208.1">
    <property type="nucleotide sequence ID" value="NZ_CP048000.1"/>
</dbReference>
<dbReference type="GO" id="GO:0046983">
    <property type="term" value="F:protein dimerization activity"/>
    <property type="evidence" value="ECO:0007669"/>
    <property type="project" value="InterPro"/>
</dbReference>
<evidence type="ECO:0000256" key="8">
    <source>
        <dbReference type="ARBA" id="ARBA00023012"/>
    </source>
</evidence>
<keyword evidence="13" id="KW-1185">Reference proteome</keyword>
<evidence type="ECO:0000256" key="1">
    <source>
        <dbReference type="ARBA" id="ARBA00000085"/>
    </source>
</evidence>
<comment type="catalytic activity">
    <reaction evidence="1">
        <text>ATP + protein L-histidine = ADP + protein N-phospho-L-histidine.</text>
        <dbReference type="EC" id="2.7.13.3"/>
    </reaction>
</comment>
<dbReference type="GO" id="GO:0005524">
    <property type="term" value="F:ATP binding"/>
    <property type="evidence" value="ECO:0007669"/>
    <property type="project" value="UniProtKB-KW"/>
</dbReference>
<dbReference type="InterPro" id="IPR050482">
    <property type="entry name" value="Sensor_HK_TwoCompSys"/>
</dbReference>
<keyword evidence="8" id="KW-0902">Two-component regulatory system</keyword>
<name>A0A6P1TUM4_9FIRM</name>
<dbReference type="SUPFAM" id="SSF55874">
    <property type="entry name" value="ATPase domain of HSP90 chaperone/DNA topoisomerase II/histidine kinase"/>
    <property type="match status" value="1"/>
</dbReference>
<dbReference type="EC" id="2.7.13.3" evidence="2"/>
<dbReference type="Pfam" id="PF07730">
    <property type="entry name" value="HisKA_3"/>
    <property type="match status" value="1"/>
</dbReference>
<feature type="domain" description="Signal transduction histidine kinase subgroup 3 dimerisation and phosphoacceptor" evidence="11">
    <location>
        <begin position="184"/>
        <end position="249"/>
    </location>
</feature>
<keyword evidence="9" id="KW-0175">Coiled coil</keyword>
<evidence type="ECO:0000256" key="2">
    <source>
        <dbReference type="ARBA" id="ARBA00012438"/>
    </source>
</evidence>
<keyword evidence="3" id="KW-0597">Phosphoprotein</keyword>
<keyword evidence="5" id="KW-0547">Nucleotide-binding</keyword>
<dbReference type="Proteomes" id="UP000464314">
    <property type="component" value="Chromosome"/>
</dbReference>
<dbReference type="GO" id="GO:0016020">
    <property type="term" value="C:membrane"/>
    <property type="evidence" value="ECO:0007669"/>
    <property type="project" value="InterPro"/>
</dbReference>
<dbReference type="Gene3D" id="1.20.5.1930">
    <property type="match status" value="1"/>
</dbReference>
<dbReference type="CDD" id="cd16917">
    <property type="entry name" value="HATPase_UhpB-NarQ-NarX-like"/>
    <property type="match status" value="1"/>
</dbReference>
<evidence type="ECO:0000313" key="12">
    <source>
        <dbReference type="EMBL" id="QHQ63386.1"/>
    </source>
</evidence>
<dbReference type="AlphaFoldDB" id="A0A6P1TUM4"/>
<feature type="coiled-coil region" evidence="9">
    <location>
        <begin position="148"/>
        <end position="175"/>
    </location>
</feature>
<dbReference type="PANTHER" id="PTHR24421:SF10">
    <property type="entry name" value="NITRATE_NITRITE SENSOR PROTEIN NARQ"/>
    <property type="match status" value="1"/>
</dbReference>
<dbReference type="GO" id="GO:0000155">
    <property type="term" value="F:phosphorelay sensor kinase activity"/>
    <property type="evidence" value="ECO:0007669"/>
    <property type="project" value="InterPro"/>
</dbReference>